<dbReference type="SUPFAM" id="SSF81995">
    <property type="entry name" value="beta-sandwich domain of Sec23/24"/>
    <property type="match status" value="1"/>
</dbReference>
<keyword evidence="7" id="KW-0695">RNA-directed DNA polymerase</keyword>
<gene>
    <name evidence="10" type="ORF">OSB04_027770</name>
</gene>
<dbReference type="Gene3D" id="3.30.420.10">
    <property type="entry name" value="Ribonuclease H-like superfamily/Ribonuclease H"/>
    <property type="match status" value="1"/>
</dbReference>
<dbReference type="Gene3D" id="3.30.70.270">
    <property type="match status" value="2"/>
</dbReference>
<dbReference type="SUPFAM" id="SSF56672">
    <property type="entry name" value="DNA/RNA polymerases"/>
    <property type="match status" value="1"/>
</dbReference>
<dbReference type="InterPro" id="IPR021109">
    <property type="entry name" value="Peptidase_aspartic_dom_sf"/>
</dbReference>
<dbReference type="Proteomes" id="UP001172457">
    <property type="component" value="Chromosome 7"/>
</dbReference>
<dbReference type="InterPro" id="IPR000477">
    <property type="entry name" value="RT_dom"/>
</dbReference>
<evidence type="ECO:0000313" key="10">
    <source>
        <dbReference type="EMBL" id="KAJ9541264.1"/>
    </source>
</evidence>
<dbReference type="PANTHER" id="PTHR37984">
    <property type="entry name" value="PROTEIN CBG26694"/>
    <property type="match status" value="1"/>
</dbReference>
<dbReference type="EC" id="2.7.7.49" evidence="1"/>
<dbReference type="InterPro" id="IPR043128">
    <property type="entry name" value="Rev_trsase/Diguanyl_cyclase"/>
</dbReference>
<evidence type="ECO:0000256" key="5">
    <source>
        <dbReference type="ARBA" id="ARBA00022759"/>
    </source>
</evidence>
<dbReference type="GO" id="GO:0004519">
    <property type="term" value="F:endonuclease activity"/>
    <property type="evidence" value="ECO:0007669"/>
    <property type="project" value="UniProtKB-KW"/>
</dbReference>
<dbReference type="InterPro" id="IPR036397">
    <property type="entry name" value="RNaseH_sf"/>
</dbReference>
<feature type="compositionally biased region" description="Low complexity" evidence="8">
    <location>
        <begin position="345"/>
        <end position="397"/>
    </location>
</feature>
<keyword evidence="5" id="KW-0255">Endonuclease</keyword>
<dbReference type="Gene3D" id="3.10.10.10">
    <property type="entry name" value="HIV Type 1 Reverse Transcriptase, subunit A, domain 1"/>
    <property type="match status" value="1"/>
</dbReference>
<keyword evidence="6" id="KW-0378">Hydrolase</keyword>
<evidence type="ECO:0000256" key="2">
    <source>
        <dbReference type="ARBA" id="ARBA00022679"/>
    </source>
</evidence>
<dbReference type="InterPro" id="IPR041373">
    <property type="entry name" value="RT_RNaseH"/>
</dbReference>
<proteinExistence type="predicted"/>
<keyword evidence="11" id="KW-1185">Reference proteome</keyword>
<protein>
    <recommendedName>
        <fullName evidence="1">RNA-directed DNA polymerase</fullName>
        <ecNumber evidence="1">2.7.7.49</ecNumber>
    </recommendedName>
</protein>
<evidence type="ECO:0000256" key="8">
    <source>
        <dbReference type="SAM" id="MobiDB-lite"/>
    </source>
</evidence>
<dbReference type="PANTHER" id="PTHR37984:SF5">
    <property type="entry name" value="PROTEIN NYNRIN-LIKE"/>
    <property type="match status" value="1"/>
</dbReference>
<dbReference type="Gene3D" id="2.40.70.10">
    <property type="entry name" value="Acid Proteases"/>
    <property type="match status" value="1"/>
</dbReference>
<dbReference type="Gene3D" id="1.10.340.70">
    <property type="match status" value="1"/>
</dbReference>
<dbReference type="InterPro" id="IPR001584">
    <property type="entry name" value="Integrase_cat-core"/>
</dbReference>
<sequence>MSRSSRASLPLIFDPEIEKTAKKLRKQAKLRKKQEIHFEEPFPQKEEMAVPERTMREWAAPNVDAQPLCITYPTNEVSAELKTGLIHLLPHFHGLANEDPYKHMTEFHMVCLGMKPAGTTIENLKLKAFLFSLVDEARSWLFYLPLGSITTWTEMARAFLDKYFPASKAAGLRREICGIKQNDAESLCEYWERFQRLCVSLLPLERKMMDAASGGVIINKTPTEAKALINTMAENSKQFGARSDTSRGAREVHVKSLETKISDLTNLVKQLAMGNIHQVNACGLCSSVEHPTDACPSLQEGEAQVNAIGGGNFQQYNNRVNDPFSNTYNPGWRNHPNFGYGQGQGQNQNFQQRPPFHQPQGQSQSPPGFQYQQHPRPQIQSGGQQQQQAPRQAPSGSGMSLEDIVKNMANMAKLQQETQASIKDLQATVGQLMNKGKLPSQTETNPQANVSMITRSGKKLEEVKRKVYDEEDELDVEPTKVSEKSPEESKKEAPVEIPQQPPFPSRFANAKRENEEKDILDTFRKVQVNIPLLDAIKQIPRYAKFLKELCTNRKKLKGNEKVNMSQHVSAILQKKLPPKCDDPGMFTIPCTVGNLSVEQAMLDLGASINVMPYHLYSSLNIEPLKPTGVVIQLADRLVVHPKGMIEDVLVKVNELVFPADFFVLDMEENSSSKTGMILLGRPFLKTTKTKIDVSDGTLTMEFDGEIIKFNIYKAMRHPNDVSSCNFVDIIECLSETMMELSNKDVLEVILDKDLDDGNLKDLAQAYNLDDDYAELVSWMENGRQSKPRYEVPKIDLPSSHTRLLPSIEQAPELELKTLPDHLKYAYLGEKETLPVIISTALSSQEEEDLVEVLKEHKKAIGWTLADIKGLSPSLCQHKILLEDDYKPFREAQRRLNPPMMEVVKKEILKLLDADMIYPISDSKWVSPVQVVPKKSGITVIENADGELLPTRVQNGWRVCIDYRKLNASTRKDHFPLPFIDQMIERLAGRTHYCFLGGYSGFHQIPVAREDQEKTTFTCPFGTFAYRRMPFGLCNAPGTFQRCMVSIFSDYVENIIEVFMDDFTVYGDSFGKCLDNLTKILKRCIETNLILNYEKCHFMVNKGIVLGHVISENGIEVDKAKIDVIKSLPYPSSVRDVRSFLGHAGFYRRFIKDFSKITRPLCELLHKEVDFDFNEVCKNSFEILKDKLTSAPIIQPPNWQLPFEIMCDASNYAIGAVLGQKDGKESHVIYYASRSLDSAQCNYSTTEKELLAVVFALEKFRPYLLGTKVIVFSDHAALKYLLKKNDAKPRLIRWILLLQEFNLEIRDKSGAENLVADHLSRLVLDEEPSPLTDEFPDEHILSISGNTPWYADIANYLVSKTLPGTLSRNEKGKIKKEARFYIWDEPYLWKHCSDQVIRRCVPQWEFQSVLQFCHSEACGGHFGHKRTFRKILECGLYWPTLMKDCYLFCKSCDRCQMTGNISSRNQMPQFPMLFCEIFDVWGMDFMGPFPVSFGNVYIILAVDYVSKWVEAKATRTDDSRVVADFVKTHIFSRFGTPKAIISDRGTHFCNRVIGALFKKYRVNHRVSTAYHPQLNGQAEISNREIKSILEKTVNPNRKDWSNRLNDALWAYRSAYKTPIGMSPFRIVYGKPCHLPVELEHKAFWAVKTCNMDLIEAGTHRKLQIQELEEIRRDAYENACIYKDKTKAFHDSRISRKDLYKGQKVLLYHSRLKLFPGKLRSRWIGPFVVLTVFDHGAVEIQSLSTGQTFKVNGHRLKPFYEGFNGKEIDKVALDTPSYTE</sequence>
<dbReference type="GO" id="GO:0016787">
    <property type="term" value="F:hydrolase activity"/>
    <property type="evidence" value="ECO:0007669"/>
    <property type="project" value="UniProtKB-KW"/>
</dbReference>
<reference evidence="10" key="1">
    <citation type="submission" date="2023-03" db="EMBL/GenBank/DDBJ databases">
        <title>Chromosome-scale reference genome and RAD-based genetic map of yellow starthistle (Centaurea solstitialis) reveal putative structural variation and QTLs associated with invader traits.</title>
        <authorList>
            <person name="Reatini B."/>
            <person name="Cang F.A."/>
            <person name="Jiang Q."/>
            <person name="Mckibben M.T.W."/>
            <person name="Barker M.S."/>
            <person name="Rieseberg L.H."/>
            <person name="Dlugosch K.M."/>
        </authorList>
    </citation>
    <scope>NUCLEOTIDE SEQUENCE</scope>
    <source>
        <strain evidence="10">CAN-66</strain>
        <tissue evidence="10">Leaf</tissue>
    </source>
</reference>
<name>A0AA38W8L1_9ASTR</name>
<dbReference type="FunFam" id="3.30.70.270:FF:000020">
    <property type="entry name" value="Transposon Tf2-6 polyprotein-like Protein"/>
    <property type="match status" value="1"/>
</dbReference>
<dbReference type="GO" id="GO:0003676">
    <property type="term" value="F:nucleic acid binding"/>
    <property type="evidence" value="ECO:0007669"/>
    <property type="project" value="InterPro"/>
</dbReference>
<feature type="region of interest" description="Disordered" evidence="8">
    <location>
        <begin position="314"/>
        <end position="399"/>
    </location>
</feature>
<dbReference type="InterPro" id="IPR041588">
    <property type="entry name" value="Integrase_H2C2"/>
</dbReference>
<dbReference type="CDD" id="cd00303">
    <property type="entry name" value="retropepsin_like"/>
    <property type="match status" value="1"/>
</dbReference>
<organism evidence="10 11">
    <name type="scientific">Centaurea solstitialis</name>
    <name type="common">yellow star-thistle</name>
    <dbReference type="NCBI Taxonomy" id="347529"/>
    <lineage>
        <taxon>Eukaryota</taxon>
        <taxon>Viridiplantae</taxon>
        <taxon>Streptophyta</taxon>
        <taxon>Embryophyta</taxon>
        <taxon>Tracheophyta</taxon>
        <taxon>Spermatophyta</taxon>
        <taxon>Magnoliopsida</taxon>
        <taxon>eudicotyledons</taxon>
        <taxon>Gunneridae</taxon>
        <taxon>Pentapetalae</taxon>
        <taxon>asterids</taxon>
        <taxon>campanulids</taxon>
        <taxon>Asterales</taxon>
        <taxon>Asteraceae</taxon>
        <taxon>Carduoideae</taxon>
        <taxon>Cardueae</taxon>
        <taxon>Centaureinae</taxon>
        <taxon>Centaurea</taxon>
    </lineage>
</organism>
<evidence type="ECO:0000256" key="4">
    <source>
        <dbReference type="ARBA" id="ARBA00022722"/>
    </source>
</evidence>
<dbReference type="InterPro" id="IPR043502">
    <property type="entry name" value="DNA/RNA_pol_sf"/>
</dbReference>
<dbReference type="SUPFAM" id="SSF53098">
    <property type="entry name" value="Ribonuclease H-like"/>
    <property type="match status" value="1"/>
</dbReference>
<dbReference type="InterPro" id="IPR050951">
    <property type="entry name" value="Retrovirus_Pol_polyprotein"/>
</dbReference>
<comment type="caution">
    <text evidence="10">The sequence shown here is derived from an EMBL/GenBank/DDBJ whole genome shotgun (WGS) entry which is preliminary data.</text>
</comment>
<evidence type="ECO:0000313" key="11">
    <source>
        <dbReference type="Proteomes" id="UP001172457"/>
    </source>
</evidence>
<dbReference type="CDD" id="cd01647">
    <property type="entry name" value="RT_LTR"/>
    <property type="match status" value="1"/>
</dbReference>
<dbReference type="Pfam" id="PF03732">
    <property type="entry name" value="Retrotrans_gag"/>
    <property type="match status" value="1"/>
</dbReference>
<dbReference type="SUPFAM" id="SSF50630">
    <property type="entry name" value="Acid proteases"/>
    <property type="match status" value="1"/>
</dbReference>
<keyword evidence="4" id="KW-0540">Nuclease</keyword>
<dbReference type="CDD" id="cd09274">
    <property type="entry name" value="RNase_HI_RT_Ty3"/>
    <property type="match status" value="1"/>
</dbReference>
<keyword evidence="3" id="KW-0548">Nucleotidyltransferase</keyword>
<evidence type="ECO:0000259" key="9">
    <source>
        <dbReference type="PROSITE" id="PS50994"/>
    </source>
</evidence>
<evidence type="ECO:0000256" key="7">
    <source>
        <dbReference type="ARBA" id="ARBA00022918"/>
    </source>
</evidence>
<feature type="compositionally biased region" description="Basic and acidic residues" evidence="8">
    <location>
        <begin position="477"/>
        <end position="494"/>
    </location>
</feature>
<feature type="compositionally biased region" description="Polar residues" evidence="8">
    <location>
        <begin position="314"/>
        <end position="329"/>
    </location>
</feature>
<dbReference type="Pfam" id="PF17921">
    <property type="entry name" value="Integrase_H2C2"/>
    <property type="match status" value="1"/>
</dbReference>
<dbReference type="EMBL" id="JARYMX010000007">
    <property type="protein sequence ID" value="KAJ9541264.1"/>
    <property type="molecule type" value="Genomic_DNA"/>
</dbReference>
<accession>A0AA38W8L1</accession>
<dbReference type="GO" id="GO:0015074">
    <property type="term" value="P:DNA integration"/>
    <property type="evidence" value="ECO:0007669"/>
    <property type="project" value="InterPro"/>
</dbReference>
<evidence type="ECO:0000256" key="6">
    <source>
        <dbReference type="ARBA" id="ARBA00022801"/>
    </source>
</evidence>
<dbReference type="PROSITE" id="PS50994">
    <property type="entry name" value="INTEGRASE"/>
    <property type="match status" value="1"/>
</dbReference>
<keyword evidence="2" id="KW-0808">Transferase</keyword>
<dbReference type="InterPro" id="IPR012337">
    <property type="entry name" value="RNaseH-like_sf"/>
</dbReference>
<dbReference type="Pfam" id="PF17917">
    <property type="entry name" value="RT_RNaseH"/>
    <property type="match status" value="1"/>
</dbReference>
<dbReference type="Pfam" id="PF00665">
    <property type="entry name" value="rve"/>
    <property type="match status" value="1"/>
</dbReference>
<evidence type="ECO:0000256" key="3">
    <source>
        <dbReference type="ARBA" id="ARBA00022695"/>
    </source>
</evidence>
<dbReference type="InterPro" id="IPR005162">
    <property type="entry name" value="Retrotrans_gag_dom"/>
</dbReference>
<dbReference type="FunFam" id="3.10.20.370:FF:000001">
    <property type="entry name" value="Retrovirus-related Pol polyprotein from transposon 17.6-like protein"/>
    <property type="match status" value="1"/>
</dbReference>
<dbReference type="GO" id="GO:0003964">
    <property type="term" value="F:RNA-directed DNA polymerase activity"/>
    <property type="evidence" value="ECO:0007669"/>
    <property type="project" value="UniProtKB-KW"/>
</dbReference>
<feature type="region of interest" description="Disordered" evidence="8">
    <location>
        <begin position="469"/>
        <end position="509"/>
    </location>
</feature>
<dbReference type="Pfam" id="PF00078">
    <property type="entry name" value="RVT_1"/>
    <property type="match status" value="1"/>
</dbReference>
<evidence type="ECO:0000256" key="1">
    <source>
        <dbReference type="ARBA" id="ARBA00012493"/>
    </source>
</evidence>
<feature type="domain" description="Integrase catalytic" evidence="9">
    <location>
        <begin position="1466"/>
        <end position="1630"/>
    </location>
</feature>